<dbReference type="SUPFAM" id="SSF54913">
    <property type="entry name" value="GlnB-like"/>
    <property type="match status" value="1"/>
</dbReference>
<protein>
    <submittedName>
        <fullName evidence="2">CutA1 divalent ion tolerance protein</fullName>
    </submittedName>
</protein>
<dbReference type="PANTHER" id="PTHR23419:SF8">
    <property type="entry name" value="FI09726P"/>
    <property type="match status" value="1"/>
</dbReference>
<accession>N6XWJ3</accession>
<dbReference type="Pfam" id="PF03091">
    <property type="entry name" value="CutA1"/>
    <property type="match status" value="1"/>
</dbReference>
<keyword evidence="3" id="KW-1185">Reference proteome</keyword>
<dbReference type="GO" id="GO:0010038">
    <property type="term" value="P:response to metal ion"/>
    <property type="evidence" value="ECO:0007669"/>
    <property type="project" value="InterPro"/>
</dbReference>
<sequence length="128" mass="13388">MRRPAIEGTMMLPGPRPAGDDAGVLIVFTSLPDTASAQALATAVVEAGLAACVNILAPCRSVYRWQGAVERADEVPLLIKTTRARYAGLEAAIRARHPYELPEIVAVPVVLGLPGYLDWVAAGTAPAA</sequence>
<comment type="similarity">
    <text evidence="1">Belongs to the CutA family.</text>
</comment>
<dbReference type="Proteomes" id="UP000013232">
    <property type="component" value="Unassembled WGS sequence"/>
</dbReference>
<comment type="caution">
    <text evidence="2">The sequence shown here is derived from an EMBL/GenBank/DDBJ whole genome shotgun (WGS) entry which is preliminary data.</text>
</comment>
<dbReference type="eggNOG" id="COG1324">
    <property type="taxonomic scope" value="Bacteria"/>
</dbReference>
<proteinExistence type="inferred from homology"/>
<name>N6XWJ3_THAL4</name>
<dbReference type="InterPro" id="IPR015867">
    <property type="entry name" value="N-reg_PII/ATP_PRibTrfase_C"/>
</dbReference>
<organism evidence="2 3">
    <name type="scientific">Thauera linaloolentis (strain DSM 12138 / JCM 21573 / CCUG 41526 / CIP 105981 / IAM 15112 / NBRC 102519 / 47Lol)</name>
    <dbReference type="NCBI Taxonomy" id="1123367"/>
    <lineage>
        <taxon>Bacteria</taxon>
        <taxon>Pseudomonadati</taxon>
        <taxon>Pseudomonadota</taxon>
        <taxon>Betaproteobacteria</taxon>
        <taxon>Rhodocyclales</taxon>
        <taxon>Zoogloeaceae</taxon>
        <taxon>Thauera</taxon>
    </lineage>
</organism>
<dbReference type="Gene3D" id="3.30.70.120">
    <property type="match status" value="1"/>
</dbReference>
<evidence type="ECO:0000256" key="1">
    <source>
        <dbReference type="ARBA" id="ARBA00010169"/>
    </source>
</evidence>
<dbReference type="GO" id="GO:0005507">
    <property type="term" value="F:copper ion binding"/>
    <property type="evidence" value="ECO:0007669"/>
    <property type="project" value="TreeGrafter"/>
</dbReference>
<dbReference type="InterPro" id="IPR004323">
    <property type="entry name" value="Ion_tolerance_CutA"/>
</dbReference>
<evidence type="ECO:0000313" key="3">
    <source>
        <dbReference type="Proteomes" id="UP000013232"/>
    </source>
</evidence>
<reference evidence="2 3" key="1">
    <citation type="submission" date="2012-09" db="EMBL/GenBank/DDBJ databases">
        <title>Draft Genome Sequences of 6 Strains from Genus Thauera.</title>
        <authorList>
            <person name="Liu B."/>
            <person name="Shapleigh J.P."/>
            <person name="Frostegard A.H."/>
        </authorList>
    </citation>
    <scope>NUCLEOTIDE SEQUENCE [LARGE SCALE GENOMIC DNA]</scope>
    <source>
        <strain evidence="3">47Lol / DSM 12138</strain>
    </source>
</reference>
<dbReference type="PANTHER" id="PTHR23419">
    <property type="entry name" value="DIVALENT CATION TOLERANCE CUTA-RELATED"/>
    <property type="match status" value="1"/>
</dbReference>
<dbReference type="STRING" id="1123367.GCA_000621305_00396"/>
<dbReference type="EMBL" id="AMXE01000060">
    <property type="protein sequence ID" value="ENO86151.1"/>
    <property type="molecule type" value="Genomic_DNA"/>
</dbReference>
<dbReference type="AlphaFoldDB" id="N6XWJ3"/>
<dbReference type="InterPro" id="IPR011322">
    <property type="entry name" value="N-reg_PII-like_a/b"/>
</dbReference>
<evidence type="ECO:0000313" key="2">
    <source>
        <dbReference type="EMBL" id="ENO86151.1"/>
    </source>
</evidence>
<gene>
    <name evidence="2" type="ORF">C666_13950</name>
</gene>